<evidence type="ECO:0000313" key="7">
    <source>
        <dbReference type="EMBL" id="CAH3159448.1"/>
    </source>
</evidence>
<dbReference type="SUPFAM" id="SSF49842">
    <property type="entry name" value="TNF-like"/>
    <property type="match status" value="1"/>
</dbReference>
<evidence type="ECO:0000313" key="8">
    <source>
        <dbReference type="Proteomes" id="UP001159427"/>
    </source>
</evidence>
<evidence type="ECO:0000256" key="1">
    <source>
        <dbReference type="ARBA" id="ARBA00004370"/>
    </source>
</evidence>
<comment type="subcellular location">
    <subcellularLocation>
        <location evidence="1">Membrane</location>
    </subcellularLocation>
</comment>
<keyword evidence="8" id="KW-1185">Reference proteome</keyword>
<evidence type="ECO:0000256" key="4">
    <source>
        <dbReference type="ARBA" id="ARBA00023136"/>
    </source>
</evidence>
<keyword evidence="4" id="KW-0472">Membrane</keyword>
<feature type="chain" id="PRO_5046573640" description="THD domain-containing protein" evidence="5">
    <location>
        <begin position="22"/>
        <end position="169"/>
    </location>
</feature>
<organism evidence="7 8">
    <name type="scientific">Porites evermanni</name>
    <dbReference type="NCBI Taxonomy" id="104178"/>
    <lineage>
        <taxon>Eukaryota</taxon>
        <taxon>Metazoa</taxon>
        <taxon>Cnidaria</taxon>
        <taxon>Anthozoa</taxon>
        <taxon>Hexacorallia</taxon>
        <taxon>Scleractinia</taxon>
        <taxon>Fungiina</taxon>
        <taxon>Poritidae</taxon>
        <taxon>Porites</taxon>
    </lineage>
</organism>
<accession>A0ABN8Q8I9</accession>
<dbReference type="SMART" id="SM00207">
    <property type="entry name" value="TNF"/>
    <property type="match status" value="1"/>
</dbReference>
<dbReference type="Pfam" id="PF00229">
    <property type="entry name" value="TNF"/>
    <property type="match status" value="1"/>
</dbReference>
<dbReference type="InterPro" id="IPR006052">
    <property type="entry name" value="TNF_dom"/>
</dbReference>
<evidence type="ECO:0000256" key="5">
    <source>
        <dbReference type="SAM" id="SignalP"/>
    </source>
</evidence>
<reference evidence="7 8" key="1">
    <citation type="submission" date="2022-05" db="EMBL/GenBank/DDBJ databases">
        <authorList>
            <consortium name="Genoscope - CEA"/>
            <person name="William W."/>
        </authorList>
    </citation>
    <scope>NUCLEOTIDE SEQUENCE [LARGE SCALE GENOMIC DNA]</scope>
</reference>
<proteinExistence type="inferred from homology"/>
<feature type="domain" description="THD" evidence="6">
    <location>
        <begin position="36"/>
        <end position="165"/>
    </location>
</feature>
<feature type="signal peptide" evidence="5">
    <location>
        <begin position="1"/>
        <end position="21"/>
    </location>
</feature>
<dbReference type="InterPro" id="IPR008983">
    <property type="entry name" value="Tumour_necrosis_fac-like_dom"/>
</dbReference>
<keyword evidence="5" id="KW-0732">Signal</keyword>
<comment type="caution">
    <text evidence="7">The sequence shown here is derived from an EMBL/GenBank/DDBJ whole genome shotgun (WGS) entry which is preliminary data.</text>
</comment>
<dbReference type="PROSITE" id="PS50049">
    <property type="entry name" value="THD_2"/>
    <property type="match status" value="1"/>
</dbReference>
<evidence type="ECO:0000259" key="6">
    <source>
        <dbReference type="PROSITE" id="PS50049"/>
    </source>
</evidence>
<evidence type="ECO:0000256" key="3">
    <source>
        <dbReference type="ARBA" id="ARBA00022514"/>
    </source>
</evidence>
<dbReference type="PANTHER" id="PTHR11471">
    <property type="entry name" value="TUMOR NECROSIS FACTOR FAMILY MEMBER"/>
    <property type="match status" value="1"/>
</dbReference>
<sequence length="169" mass="18620">MKLVVIIVAASVCVNLHYCEAEDKSRRQVSYNNCKPSAHIEASELQKVTYNANQMIKDWSVSAPNSYLAGGMSYADGKLTVPVTGLYYIYLHAYQNSYGRVLVNVNDAPVALINAPSPPAIEQFASQVGGLFNLKENDEISFTSHWNGCVLYMASKHTFFGAYLVELGI</sequence>
<dbReference type="PANTHER" id="PTHR11471:SF13">
    <property type="entry name" value="TNF FAMILY PROFILE DOMAIN-CONTAINING PROTEIN"/>
    <property type="match status" value="1"/>
</dbReference>
<keyword evidence="3" id="KW-0202">Cytokine</keyword>
<dbReference type="Gene3D" id="2.60.120.40">
    <property type="match status" value="1"/>
</dbReference>
<gene>
    <name evidence="7" type="ORF">PEVE_00003195</name>
</gene>
<protein>
    <recommendedName>
        <fullName evidence="6">THD domain-containing protein</fullName>
    </recommendedName>
</protein>
<dbReference type="Proteomes" id="UP001159427">
    <property type="component" value="Unassembled WGS sequence"/>
</dbReference>
<comment type="similarity">
    <text evidence="2">Belongs to the tumor necrosis factor family.</text>
</comment>
<name>A0ABN8Q8I9_9CNID</name>
<dbReference type="EMBL" id="CALNXI010001190">
    <property type="protein sequence ID" value="CAH3159448.1"/>
    <property type="molecule type" value="Genomic_DNA"/>
</dbReference>
<evidence type="ECO:0000256" key="2">
    <source>
        <dbReference type="ARBA" id="ARBA00008670"/>
    </source>
</evidence>